<name>A0ACC2PXF3_9HYME</name>
<keyword evidence="2" id="KW-1185">Reference proteome</keyword>
<proteinExistence type="predicted"/>
<dbReference type="EMBL" id="CM056741">
    <property type="protein sequence ID" value="KAJ8688147.1"/>
    <property type="molecule type" value="Genomic_DNA"/>
</dbReference>
<organism evidence="1 2">
    <name type="scientific">Eretmocerus hayati</name>
    <dbReference type="NCBI Taxonomy" id="131215"/>
    <lineage>
        <taxon>Eukaryota</taxon>
        <taxon>Metazoa</taxon>
        <taxon>Ecdysozoa</taxon>
        <taxon>Arthropoda</taxon>
        <taxon>Hexapoda</taxon>
        <taxon>Insecta</taxon>
        <taxon>Pterygota</taxon>
        <taxon>Neoptera</taxon>
        <taxon>Endopterygota</taxon>
        <taxon>Hymenoptera</taxon>
        <taxon>Apocrita</taxon>
        <taxon>Proctotrupomorpha</taxon>
        <taxon>Chalcidoidea</taxon>
        <taxon>Aphelinidae</taxon>
        <taxon>Aphelininae</taxon>
        <taxon>Eretmocerus</taxon>
    </lineage>
</organism>
<protein>
    <submittedName>
        <fullName evidence="1">Uncharacterized protein</fullName>
    </submittedName>
</protein>
<evidence type="ECO:0000313" key="1">
    <source>
        <dbReference type="EMBL" id="KAJ8688147.1"/>
    </source>
</evidence>
<gene>
    <name evidence="1" type="ORF">QAD02_023942</name>
</gene>
<evidence type="ECO:0000313" key="2">
    <source>
        <dbReference type="Proteomes" id="UP001239111"/>
    </source>
</evidence>
<reference evidence="1" key="1">
    <citation type="submission" date="2023-04" db="EMBL/GenBank/DDBJ databases">
        <title>A chromosome-level genome assembly of the parasitoid wasp Eretmocerus hayati.</title>
        <authorList>
            <person name="Zhong Y."/>
            <person name="Liu S."/>
            <person name="Liu Y."/>
        </authorList>
    </citation>
    <scope>NUCLEOTIDE SEQUENCE</scope>
    <source>
        <strain evidence="1">ZJU_SS_LIU_2023</strain>
    </source>
</reference>
<accession>A0ACC2PXF3</accession>
<dbReference type="Proteomes" id="UP001239111">
    <property type="component" value="Chromosome 1"/>
</dbReference>
<sequence length="451" mass="48388">MLLHLRLEPTTSVRRNPLRSAQVQAKNEQQQEITRQRAPRKQRLLVSRRHLQQGNAGRNSSGASTSSSSAAATAAAAAANYMNTRSVTRKLHNVGATYRAPTAREYNKWRDWPIHGMHERPVYHPKFGLAAEYNGRLFASLGNEGYKEITPDTQVVRVDPRLGSAPSSPATQLRKIESLCPAPALAATADSSKCNANVPASKAAATTSTAQTTVTLPQAAFTATAPTSGRLLSKEQLLRSLQQNAATSSPSKCLIVPRTSASTVANSTTPVALPFCNVQPIKANGKGKLWFVRAPDTAKKVAPERTSTVTSASATNSISWAEISLRRRLEGAAAIARATSVKPTPKLQPQQTSRGFPPLRLAESTGMFRPSQKPAIAPESRSSIAPADDQLSEVLDLSKKDTVSSVDTTSNQSKGTLPNVSKAFATDLVRYFQNFGADESMDSCEASKNIT</sequence>
<comment type="caution">
    <text evidence="1">The sequence shown here is derived from an EMBL/GenBank/DDBJ whole genome shotgun (WGS) entry which is preliminary data.</text>
</comment>